<keyword evidence="1" id="KW-0479">Metal-binding</keyword>
<dbReference type="NCBIfam" id="NF002063">
    <property type="entry name" value="PRK00893.1-3"/>
    <property type="match status" value="1"/>
</dbReference>
<evidence type="ECO:0000256" key="1">
    <source>
        <dbReference type="ARBA" id="ARBA00022723"/>
    </source>
</evidence>
<protein>
    <submittedName>
        <fullName evidence="6">Aspartate carbamoyltransferase regulatory subunit</fullName>
    </submittedName>
</protein>
<keyword evidence="3" id="KW-0665">Pyrimidine biosynthesis</keyword>
<feature type="domain" description="Aspartate carbamoyltransferase regulatory subunit N-terminal" evidence="4">
    <location>
        <begin position="2"/>
        <end position="90"/>
    </location>
</feature>
<dbReference type="GO" id="GO:0006221">
    <property type="term" value="P:pyrimidine nucleotide biosynthetic process"/>
    <property type="evidence" value="ECO:0007669"/>
    <property type="project" value="UniProtKB-KW"/>
</dbReference>
<dbReference type="InterPro" id="IPR020542">
    <property type="entry name" value="Asp_carbamoyltrfase_reg_C"/>
</dbReference>
<dbReference type="GO" id="GO:0046872">
    <property type="term" value="F:metal ion binding"/>
    <property type="evidence" value="ECO:0007669"/>
    <property type="project" value="UniProtKB-KW"/>
</dbReference>
<dbReference type="Gene3D" id="2.30.30.20">
    <property type="entry name" value="Aspartate carbamoyltransferase regulatory subunit, C-terminal domain"/>
    <property type="match status" value="1"/>
</dbReference>
<dbReference type="RefSeq" id="WP_079547722.1">
    <property type="nucleotide sequence ID" value="NZ_CP117826.1"/>
</dbReference>
<dbReference type="Pfam" id="PF02748">
    <property type="entry name" value="PyrI_C"/>
    <property type="match status" value="1"/>
</dbReference>
<accession>A0AAU8A9B0</accession>
<dbReference type="Gene3D" id="3.30.70.140">
    <property type="entry name" value="Aspartate carbamoyltransferase regulatory subunit, N-terminal domain"/>
    <property type="match status" value="1"/>
</dbReference>
<dbReference type="InterPro" id="IPR020545">
    <property type="entry name" value="Asp_carbamoyltransf_reg_N"/>
</dbReference>
<dbReference type="PANTHER" id="PTHR35805:SF1">
    <property type="entry name" value="ASPARTATE CARBAMOYLTRANSFERASE REGULATORY CHAIN"/>
    <property type="match status" value="1"/>
</dbReference>
<evidence type="ECO:0000259" key="4">
    <source>
        <dbReference type="Pfam" id="PF01948"/>
    </source>
</evidence>
<evidence type="ECO:0000256" key="2">
    <source>
        <dbReference type="ARBA" id="ARBA00022833"/>
    </source>
</evidence>
<evidence type="ECO:0000313" key="6">
    <source>
        <dbReference type="EMBL" id="XCC62475.1"/>
    </source>
</evidence>
<dbReference type="PANTHER" id="PTHR35805">
    <property type="entry name" value="ASPARTATE CARBAMOYLTRANSFERASE REGULATORY CHAIN"/>
    <property type="match status" value="1"/>
</dbReference>
<dbReference type="InterPro" id="IPR036793">
    <property type="entry name" value="Asp_carbatrfase_reg_N_sf"/>
</dbReference>
<gene>
    <name evidence="6" type="ORF">PUP29_00650</name>
</gene>
<dbReference type="InterPro" id="IPR036792">
    <property type="entry name" value="Asp_carbatrfase_reg_C_sf"/>
</dbReference>
<dbReference type="EMBL" id="CP117826">
    <property type="protein sequence ID" value="XCC62475.1"/>
    <property type="molecule type" value="Genomic_DNA"/>
</dbReference>
<evidence type="ECO:0000259" key="5">
    <source>
        <dbReference type="Pfam" id="PF02748"/>
    </source>
</evidence>
<dbReference type="GO" id="GO:0009347">
    <property type="term" value="C:aspartate carbamoyltransferase complex"/>
    <property type="evidence" value="ECO:0007669"/>
    <property type="project" value="InterPro"/>
</dbReference>
<sequence>MLSIDSLERGVVIDHIEAGKAMEIYNYLGLDKLECSVAIIKNVKSNRMGKKDIIKIEDEIETDLHMLGFIDTNITVNIIDGGTIIKKMNITLPDKIVNIIKCKNPRCITSVEQELPHVFKLTDPERKVYRCAYCEQQAEH</sequence>
<dbReference type="InterPro" id="IPR002801">
    <property type="entry name" value="Asp_carbamoylTrfase_reg"/>
</dbReference>
<dbReference type="SUPFAM" id="SSF57825">
    <property type="entry name" value="Aspartate carbamoyltransferase, Regulatory-chain, C-terminal domain"/>
    <property type="match status" value="1"/>
</dbReference>
<organism evidence="6">
    <name type="scientific">Christensenella massiliensis</name>
    <dbReference type="NCBI Taxonomy" id="1805714"/>
    <lineage>
        <taxon>Bacteria</taxon>
        <taxon>Bacillati</taxon>
        <taxon>Bacillota</taxon>
        <taxon>Clostridia</taxon>
        <taxon>Christensenellales</taxon>
        <taxon>Christensenellaceae</taxon>
        <taxon>Christensenella</taxon>
    </lineage>
</organism>
<proteinExistence type="predicted"/>
<dbReference type="AlphaFoldDB" id="A0AAU8A9B0"/>
<feature type="domain" description="Aspartate carbamoyltransferase regulatory subunit C-terminal" evidence="5">
    <location>
        <begin position="95"/>
        <end position="139"/>
    </location>
</feature>
<dbReference type="SUPFAM" id="SSF54893">
    <property type="entry name" value="Aspartate carbamoyltransferase, Regulatory-chain, N-terminal domain"/>
    <property type="match status" value="1"/>
</dbReference>
<name>A0AAU8A9B0_9FIRM</name>
<keyword evidence="2" id="KW-0862">Zinc</keyword>
<dbReference type="Pfam" id="PF01948">
    <property type="entry name" value="PyrI"/>
    <property type="match status" value="1"/>
</dbReference>
<evidence type="ECO:0000256" key="3">
    <source>
        <dbReference type="ARBA" id="ARBA00022975"/>
    </source>
</evidence>
<reference evidence="6" key="1">
    <citation type="submission" date="2023-02" db="EMBL/GenBank/DDBJ databases">
        <title>Gut commensal Christensenella minuta modulates host metabolism via a new class of secondary bile acids.</title>
        <authorList>
            <person name="Liu C."/>
        </authorList>
    </citation>
    <scope>NUCLEOTIDE SEQUENCE</scope>
    <source>
        <strain evidence="6">CA70</strain>
    </source>
</reference>
<dbReference type="GO" id="GO:0006207">
    <property type="term" value="P:'de novo' pyrimidine nucleobase biosynthetic process"/>
    <property type="evidence" value="ECO:0007669"/>
    <property type="project" value="InterPro"/>
</dbReference>